<dbReference type="EMBL" id="CM039428">
    <property type="protein sequence ID" value="KAI4351929.1"/>
    <property type="molecule type" value="Genomic_DNA"/>
</dbReference>
<accession>A0ACB9PSZ1</accession>
<dbReference type="Proteomes" id="UP000828941">
    <property type="component" value="Chromosome 3"/>
</dbReference>
<reference evidence="1 2" key="1">
    <citation type="journal article" date="2022" name="DNA Res.">
        <title>Chromosomal-level genome assembly of the orchid tree Bauhinia variegata (Leguminosae; Cercidoideae) supports the allotetraploid origin hypothesis of Bauhinia.</title>
        <authorList>
            <person name="Zhong Y."/>
            <person name="Chen Y."/>
            <person name="Zheng D."/>
            <person name="Pang J."/>
            <person name="Liu Y."/>
            <person name="Luo S."/>
            <person name="Meng S."/>
            <person name="Qian L."/>
            <person name="Wei D."/>
            <person name="Dai S."/>
            <person name="Zhou R."/>
        </authorList>
    </citation>
    <scope>NUCLEOTIDE SEQUENCE [LARGE SCALE GENOMIC DNA]</scope>
    <source>
        <strain evidence="1">BV-YZ2020</strain>
    </source>
</reference>
<organism evidence="1 2">
    <name type="scientific">Bauhinia variegata</name>
    <name type="common">Purple orchid tree</name>
    <name type="synonym">Phanera variegata</name>
    <dbReference type="NCBI Taxonomy" id="167791"/>
    <lineage>
        <taxon>Eukaryota</taxon>
        <taxon>Viridiplantae</taxon>
        <taxon>Streptophyta</taxon>
        <taxon>Embryophyta</taxon>
        <taxon>Tracheophyta</taxon>
        <taxon>Spermatophyta</taxon>
        <taxon>Magnoliopsida</taxon>
        <taxon>eudicotyledons</taxon>
        <taxon>Gunneridae</taxon>
        <taxon>Pentapetalae</taxon>
        <taxon>rosids</taxon>
        <taxon>fabids</taxon>
        <taxon>Fabales</taxon>
        <taxon>Fabaceae</taxon>
        <taxon>Cercidoideae</taxon>
        <taxon>Cercideae</taxon>
        <taxon>Bauhiniinae</taxon>
        <taxon>Bauhinia</taxon>
    </lineage>
</organism>
<name>A0ACB9PSZ1_BAUVA</name>
<gene>
    <name evidence="1" type="ORF">L6164_006228</name>
</gene>
<sequence>MSVIRKLANKTPNSFSILASVNRRFTTQNPKPSPDNPSSAHYDELVNDAGSSDDFDQLHYLLNKRIKDGCFNSNKTFNFITSASLSVLDDLSHALSRLDRGFTRKNAFDSLIARLCKLNRIPESLRMVELMARGDYGLNAATFHPIFNVLTRNKSLEESWAVVDLMRMLNVRVDLTTYNYILMSYCVIGNLAAAADVLRKMEGEGISPDTRTFDSLVVGACKAGKVEGALMLLRRMVDDGVPMLTSSHVFVMDALLEMQYYDQAIRYVMSFSGKDTWLDSENFGFLSRRLIKLKKFEEAKLVLEEMNQRGLSMGDKLKEFYKNSKSNV</sequence>
<proteinExistence type="predicted"/>
<evidence type="ECO:0000313" key="2">
    <source>
        <dbReference type="Proteomes" id="UP000828941"/>
    </source>
</evidence>
<evidence type="ECO:0000313" key="1">
    <source>
        <dbReference type="EMBL" id="KAI4351929.1"/>
    </source>
</evidence>
<protein>
    <submittedName>
        <fullName evidence="1">Uncharacterized protein</fullName>
    </submittedName>
</protein>
<keyword evidence="2" id="KW-1185">Reference proteome</keyword>
<comment type="caution">
    <text evidence="1">The sequence shown here is derived from an EMBL/GenBank/DDBJ whole genome shotgun (WGS) entry which is preliminary data.</text>
</comment>